<organism evidence="1 2">
    <name type="scientific">Phyllosticta capitalensis</name>
    <dbReference type="NCBI Taxonomy" id="121624"/>
    <lineage>
        <taxon>Eukaryota</taxon>
        <taxon>Fungi</taxon>
        <taxon>Dikarya</taxon>
        <taxon>Ascomycota</taxon>
        <taxon>Pezizomycotina</taxon>
        <taxon>Dothideomycetes</taxon>
        <taxon>Dothideomycetes incertae sedis</taxon>
        <taxon>Botryosphaeriales</taxon>
        <taxon>Phyllostictaceae</taxon>
        <taxon>Phyllosticta</taxon>
    </lineage>
</organism>
<protein>
    <recommendedName>
        <fullName evidence="3">4'-phosphopantetheinyl transferase domain-containing protein</fullName>
    </recommendedName>
</protein>
<evidence type="ECO:0000313" key="2">
    <source>
        <dbReference type="Proteomes" id="UP001492380"/>
    </source>
</evidence>
<dbReference type="EMBL" id="JBBWRZ010000013">
    <property type="protein sequence ID" value="KAK8223707.1"/>
    <property type="molecule type" value="Genomic_DNA"/>
</dbReference>
<dbReference type="Proteomes" id="UP001492380">
    <property type="component" value="Unassembled WGS sequence"/>
</dbReference>
<dbReference type="InterPro" id="IPR037143">
    <property type="entry name" value="4-PPantetheinyl_Trfase_dom_sf"/>
</dbReference>
<accession>A0ABR1YB31</accession>
<sequence length="215" mass="24329">MPPRPFPWPLAVGTDICSISRIREVLSNTGWRQRAKGTKMNSHGSPAQRSMLRHFLNNLMTYDEMMHFLHRFPFVLAVDNTLPRSFAEVDYKEPSNKWHMVNSHLAGRFAAKEAITKAYGGQVSRHQITILRATDHQPQAMVHAEPRIMSPQQKSYLHKQFGFRISDSDTKVSLENFDPAPAKFEDLEGQVVKLSISHDGDYATATCLAPTDALP</sequence>
<proteinExistence type="predicted"/>
<reference evidence="1 2" key="1">
    <citation type="submission" date="2024-04" db="EMBL/GenBank/DDBJ databases">
        <title>Phyllosticta paracitricarpa is synonymous to the EU quarantine fungus P. citricarpa based on phylogenomic analyses.</title>
        <authorList>
            <consortium name="Lawrence Berkeley National Laboratory"/>
            <person name="Van Ingen-Buijs V.A."/>
            <person name="Van Westerhoven A.C."/>
            <person name="Haridas S."/>
            <person name="Skiadas P."/>
            <person name="Martin F."/>
            <person name="Groenewald J.Z."/>
            <person name="Crous P.W."/>
            <person name="Seidl M.F."/>
        </authorList>
    </citation>
    <scope>NUCLEOTIDE SEQUENCE [LARGE SCALE GENOMIC DNA]</scope>
    <source>
        <strain evidence="1 2">CBS 123374</strain>
    </source>
</reference>
<gene>
    <name evidence="1" type="ORF">HDK90DRAFT_100535</name>
</gene>
<dbReference type="SUPFAM" id="SSF56214">
    <property type="entry name" value="4'-phosphopantetheinyl transferase"/>
    <property type="match status" value="1"/>
</dbReference>
<comment type="caution">
    <text evidence="1">The sequence shown here is derived from an EMBL/GenBank/DDBJ whole genome shotgun (WGS) entry which is preliminary data.</text>
</comment>
<evidence type="ECO:0000313" key="1">
    <source>
        <dbReference type="EMBL" id="KAK8223707.1"/>
    </source>
</evidence>
<name>A0ABR1YB31_9PEZI</name>
<dbReference type="Gene3D" id="3.90.470.20">
    <property type="entry name" value="4'-phosphopantetheinyl transferase domain"/>
    <property type="match status" value="1"/>
</dbReference>
<evidence type="ECO:0008006" key="3">
    <source>
        <dbReference type="Google" id="ProtNLM"/>
    </source>
</evidence>
<keyword evidence="2" id="KW-1185">Reference proteome</keyword>